<dbReference type="InterPro" id="IPR009758">
    <property type="entry name" value="DUF1326"/>
</dbReference>
<comment type="caution">
    <text evidence="1">The sequence shown here is derived from an EMBL/GenBank/DDBJ whole genome shotgun (WGS) entry which is preliminary data.</text>
</comment>
<evidence type="ECO:0000313" key="2">
    <source>
        <dbReference type="Proteomes" id="UP001501523"/>
    </source>
</evidence>
<reference evidence="2" key="1">
    <citation type="journal article" date="2019" name="Int. J. Syst. Evol. Microbiol.">
        <title>The Global Catalogue of Microorganisms (GCM) 10K type strain sequencing project: providing services to taxonomists for standard genome sequencing and annotation.</title>
        <authorList>
            <consortium name="The Broad Institute Genomics Platform"/>
            <consortium name="The Broad Institute Genome Sequencing Center for Infectious Disease"/>
            <person name="Wu L."/>
            <person name="Ma J."/>
        </authorList>
    </citation>
    <scope>NUCLEOTIDE SEQUENCE [LARGE SCALE GENOMIC DNA]</scope>
    <source>
        <strain evidence="2">JCM 15421</strain>
    </source>
</reference>
<keyword evidence="2" id="KW-1185">Reference proteome</keyword>
<sequence length="211" mass="23230">MAFVEWEMHGTELGNCNCNWGCPCQFNSLPDKGHCRAHAFIQIDRGHFGAMKLDGLRWGILAAWPGAVHQGNGTFMTVIDERADDAQRAAIEAISHGKETEPGSLIWQVFSTTVTRFLPTQFKPIDLAIDVDARSARVRVPGLLEASVEPIRNPVTGDAQQARLTLPNGFEFTEAEFASGRARSDAPIELAFDGSHAHLARIHWSTRGVLR</sequence>
<gene>
    <name evidence="1" type="ORF">GCM10009105_10840</name>
</gene>
<dbReference type="EMBL" id="BAAAEU010000005">
    <property type="protein sequence ID" value="GAA0709974.1"/>
    <property type="molecule type" value="Genomic_DNA"/>
</dbReference>
<proteinExistence type="predicted"/>
<protein>
    <submittedName>
        <fullName evidence="1">DUF1326 domain-containing protein</fullName>
    </submittedName>
</protein>
<dbReference type="RefSeq" id="WP_343787970.1">
    <property type="nucleotide sequence ID" value="NZ_BAAAEU010000005.1"/>
</dbReference>
<accession>A0ABP3TKU6</accession>
<dbReference type="Proteomes" id="UP001501523">
    <property type="component" value="Unassembled WGS sequence"/>
</dbReference>
<evidence type="ECO:0000313" key="1">
    <source>
        <dbReference type="EMBL" id="GAA0709974.1"/>
    </source>
</evidence>
<dbReference type="PIRSF" id="PIRSF033303">
    <property type="entry name" value="UCP033303"/>
    <property type="match status" value="1"/>
</dbReference>
<organism evidence="1 2">
    <name type="scientific">Dokdonella soli</name>
    <dbReference type="NCBI Taxonomy" id="529810"/>
    <lineage>
        <taxon>Bacteria</taxon>
        <taxon>Pseudomonadati</taxon>
        <taxon>Pseudomonadota</taxon>
        <taxon>Gammaproteobacteria</taxon>
        <taxon>Lysobacterales</taxon>
        <taxon>Rhodanobacteraceae</taxon>
        <taxon>Dokdonella</taxon>
    </lineage>
</organism>
<dbReference type="Pfam" id="PF07040">
    <property type="entry name" value="DUF1326"/>
    <property type="match status" value="1"/>
</dbReference>
<name>A0ABP3TKU6_9GAMM</name>
<dbReference type="InterPro" id="IPR014581">
    <property type="entry name" value="UCP033303"/>
</dbReference>